<evidence type="ECO:0000313" key="1">
    <source>
        <dbReference type="EMBL" id="KAK7610738.1"/>
    </source>
</evidence>
<sequence>MERSRFALLVSTNYCAGLHARRLWMKQLSWLADVPGRTEVSPSEQCKKKEWVHPLSNACFLVHSRGSLCISSSYSRGVLEKIRWIRWVPFARPAVSAAERTGSTALATHRARFHVCPRRSLGLSFAPFCCGLADISRFMTGPVIPVCRLLKAAPWWQPAPLRLR</sequence>
<gene>
    <name evidence="1" type="ORF">JOL62DRAFT_92933</name>
</gene>
<evidence type="ECO:0000313" key="2">
    <source>
        <dbReference type="Proteomes" id="UP001367316"/>
    </source>
</evidence>
<organism evidence="1 2">
    <name type="scientific">Phyllosticta paracitricarpa</name>
    <dbReference type="NCBI Taxonomy" id="2016321"/>
    <lineage>
        <taxon>Eukaryota</taxon>
        <taxon>Fungi</taxon>
        <taxon>Dikarya</taxon>
        <taxon>Ascomycota</taxon>
        <taxon>Pezizomycotina</taxon>
        <taxon>Dothideomycetes</taxon>
        <taxon>Dothideomycetes incertae sedis</taxon>
        <taxon>Botryosphaeriales</taxon>
        <taxon>Phyllostictaceae</taxon>
        <taxon>Phyllosticta</taxon>
    </lineage>
</organism>
<dbReference type="Proteomes" id="UP001367316">
    <property type="component" value="Unassembled WGS sequence"/>
</dbReference>
<reference evidence="1 2" key="1">
    <citation type="submission" date="2024-04" db="EMBL/GenBank/DDBJ databases">
        <title>Phyllosticta paracitricarpa is synonymous to the EU quarantine fungus P. citricarpa based on phylogenomic analyses.</title>
        <authorList>
            <consortium name="Lawrence Berkeley National Laboratory"/>
            <person name="Van ingen-buijs V.A."/>
            <person name="Van westerhoven A.C."/>
            <person name="Haridas S."/>
            <person name="Skiadas P."/>
            <person name="Martin F."/>
            <person name="Groenewald J.Z."/>
            <person name="Crous P.W."/>
            <person name="Seidl M.F."/>
        </authorList>
    </citation>
    <scope>NUCLEOTIDE SEQUENCE [LARGE SCALE GENOMIC DNA]</scope>
    <source>
        <strain evidence="1 2">CBS 141358</strain>
    </source>
</reference>
<protein>
    <submittedName>
        <fullName evidence="1">Uncharacterized protein</fullName>
    </submittedName>
</protein>
<name>A0ABR1N7N0_9PEZI</name>
<keyword evidence="2" id="KW-1185">Reference proteome</keyword>
<accession>A0ABR1N7N0</accession>
<dbReference type="EMBL" id="JBBPBF010000016">
    <property type="protein sequence ID" value="KAK7610738.1"/>
    <property type="molecule type" value="Genomic_DNA"/>
</dbReference>
<proteinExistence type="predicted"/>
<comment type="caution">
    <text evidence="1">The sequence shown here is derived from an EMBL/GenBank/DDBJ whole genome shotgun (WGS) entry which is preliminary data.</text>
</comment>